<organism evidence="2 3">
    <name type="scientific">Trypanosoma brucei equiperdum</name>
    <dbReference type="NCBI Taxonomy" id="630700"/>
    <lineage>
        <taxon>Eukaryota</taxon>
        <taxon>Discoba</taxon>
        <taxon>Euglenozoa</taxon>
        <taxon>Kinetoplastea</taxon>
        <taxon>Metakinetoplastina</taxon>
        <taxon>Trypanosomatida</taxon>
        <taxon>Trypanosomatidae</taxon>
        <taxon>Trypanosoma</taxon>
    </lineage>
</organism>
<comment type="caution">
    <text evidence="2">The sequence shown here is derived from an EMBL/GenBank/DDBJ whole genome shotgun (WGS) entry which is preliminary data.</text>
</comment>
<keyword evidence="1" id="KW-0472">Membrane</keyword>
<name>A0A3L6L1U8_9TRYP</name>
<proteinExistence type="predicted"/>
<evidence type="ECO:0000313" key="3">
    <source>
        <dbReference type="Proteomes" id="UP000266743"/>
    </source>
</evidence>
<protein>
    <submittedName>
        <fullName evidence="2">Uncharacterized protein</fullName>
    </submittedName>
</protein>
<feature type="transmembrane region" description="Helical" evidence="1">
    <location>
        <begin position="12"/>
        <end position="37"/>
    </location>
</feature>
<sequence>MIFLFALVICRFRWLLTVITKFLSIVVSFYQIIYFFLKKTLLIFHQHPPFHPSAPLYSFLSYVKDIEV</sequence>
<evidence type="ECO:0000256" key="1">
    <source>
        <dbReference type="SAM" id="Phobius"/>
    </source>
</evidence>
<evidence type="ECO:0000313" key="2">
    <source>
        <dbReference type="EMBL" id="RHW70592.1"/>
    </source>
</evidence>
<accession>A0A3L6L1U8</accession>
<dbReference type="AlphaFoldDB" id="A0A3L6L1U8"/>
<gene>
    <name evidence="2" type="ORF">DPX39_090081000</name>
</gene>
<keyword evidence="1" id="KW-1133">Transmembrane helix</keyword>
<reference evidence="2 3" key="1">
    <citation type="submission" date="2018-09" db="EMBL/GenBank/DDBJ databases">
        <title>whole genome sequence of T. equiperdum IVM-t1 strain.</title>
        <authorList>
            <person name="Suganuma K."/>
        </authorList>
    </citation>
    <scope>NUCLEOTIDE SEQUENCE [LARGE SCALE GENOMIC DNA]</scope>
    <source>
        <strain evidence="2 3">IVM-t1</strain>
    </source>
</reference>
<keyword evidence="1" id="KW-0812">Transmembrane</keyword>
<dbReference type="Proteomes" id="UP000266743">
    <property type="component" value="Chromosome 9"/>
</dbReference>
<dbReference type="EMBL" id="QSBY01000009">
    <property type="protein sequence ID" value="RHW70592.1"/>
    <property type="molecule type" value="Genomic_DNA"/>
</dbReference>